<dbReference type="SUPFAM" id="SSF51621">
    <property type="entry name" value="Phosphoenolpyruvate/pyruvate domain"/>
    <property type="match status" value="1"/>
</dbReference>
<keyword evidence="2" id="KW-0479">Metal-binding</keyword>
<proteinExistence type="inferred from homology"/>
<dbReference type="AlphaFoldDB" id="A0A368DZN8"/>
<evidence type="ECO:0000256" key="1">
    <source>
        <dbReference type="ARBA" id="ARBA00005568"/>
    </source>
</evidence>
<dbReference type="GO" id="GO:0016832">
    <property type="term" value="F:aldehyde-lyase activity"/>
    <property type="evidence" value="ECO:0007669"/>
    <property type="project" value="TreeGrafter"/>
</dbReference>
<dbReference type="EMBL" id="QOQF01000010">
    <property type="protein sequence ID" value="RCL77328.1"/>
    <property type="molecule type" value="Genomic_DNA"/>
</dbReference>
<comment type="similarity">
    <text evidence="1">Belongs to the HpcH/HpaI aldolase family.</text>
</comment>
<evidence type="ECO:0000259" key="4">
    <source>
        <dbReference type="Pfam" id="PF03328"/>
    </source>
</evidence>
<gene>
    <name evidence="5" type="ORF">DBW69_03765</name>
</gene>
<dbReference type="InterPro" id="IPR005000">
    <property type="entry name" value="Aldolase/citrate-lyase_domain"/>
</dbReference>
<evidence type="ECO:0000313" key="5">
    <source>
        <dbReference type="EMBL" id="RCL77328.1"/>
    </source>
</evidence>
<comment type="caution">
    <text evidence="5">The sequence shown here is derived from an EMBL/GenBank/DDBJ whole genome shotgun (WGS) entry which is preliminary data.</text>
</comment>
<dbReference type="InterPro" id="IPR040442">
    <property type="entry name" value="Pyrv_kinase-like_dom_sf"/>
</dbReference>
<sequence length="227" mass="24520">MLCEVISQTDIDMVCLDAEHSPFDRLTLDQCIFALRAGGMPSVVRVQALEAEHILNALDCGATGIVAPHIITAEDAHLAATRSQFGQGRGFAGSTRAAGYTSKSMAAHMKHSQDETVVIAQIEDKEALDNLEDIFATPGIDCFFIGRSDLTVSLGYNDPSHPDVVSAVEAICAKGKEANVRLGTFTANIEEIPSWRAQNVSLFILASDHGFMLQGARTFSEKVRAYF</sequence>
<dbReference type="GO" id="GO:0046872">
    <property type="term" value="F:metal ion binding"/>
    <property type="evidence" value="ECO:0007669"/>
    <property type="project" value="UniProtKB-KW"/>
</dbReference>
<dbReference type="Pfam" id="PF03328">
    <property type="entry name" value="HpcH_HpaI"/>
    <property type="match status" value="1"/>
</dbReference>
<evidence type="ECO:0000256" key="3">
    <source>
        <dbReference type="ARBA" id="ARBA00023239"/>
    </source>
</evidence>
<feature type="domain" description="HpcH/HpaI aldolase/citrate lyase" evidence="4">
    <location>
        <begin position="4"/>
        <end position="202"/>
    </location>
</feature>
<protein>
    <submittedName>
        <fullName evidence="5">Aldolase</fullName>
    </submittedName>
</protein>
<reference evidence="5 6" key="1">
    <citation type="journal article" date="2018" name="Microbiome">
        <title>Fine metagenomic profile of the Mediterranean stratified and mixed water columns revealed by assembly and recruitment.</title>
        <authorList>
            <person name="Haro-Moreno J.M."/>
            <person name="Lopez-Perez M."/>
            <person name="De La Torre J.R."/>
            <person name="Picazo A."/>
            <person name="Camacho A."/>
            <person name="Rodriguez-Valera F."/>
        </authorList>
    </citation>
    <scope>NUCLEOTIDE SEQUENCE [LARGE SCALE GENOMIC DNA]</scope>
    <source>
        <strain evidence="5">MED-G55</strain>
    </source>
</reference>
<dbReference type="PANTHER" id="PTHR30502">
    <property type="entry name" value="2-KETO-3-DEOXY-L-RHAMNONATE ALDOLASE"/>
    <property type="match status" value="1"/>
</dbReference>
<dbReference type="GO" id="GO:0005737">
    <property type="term" value="C:cytoplasm"/>
    <property type="evidence" value="ECO:0007669"/>
    <property type="project" value="TreeGrafter"/>
</dbReference>
<name>A0A368DZN8_9PROT</name>
<dbReference type="PANTHER" id="PTHR30502:SF0">
    <property type="entry name" value="PHOSPHOENOLPYRUVATE CARBOXYLASE FAMILY PROTEIN"/>
    <property type="match status" value="1"/>
</dbReference>
<dbReference type="Gene3D" id="3.20.20.60">
    <property type="entry name" value="Phosphoenolpyruvate-binding domains"/>
    <property type="match status" value="1"/>
</dbReference>
<evidence type="ECO:0000313" key="6">
    <source>
        <dbReference type="Proteomes" id="UP000252132"/>
    </source>
</evidence>
<organism evidence="5 6">
    <name type="scientific">PS1 clade bacterium</name>
    <dbReference type="NCBI Taxonomy" id="2175152"/>
    <lineage>
        <taxon>Bacteria</taxon>
        <taxon>Pseudomonadati</taxon>
        <taxon>Pseudomonadota</taxon>
        <taxon>Alphaproteobacteria</taxon>
        <taxon>PS1 clade</taxon>
    </lineage>
</organism>
<keyword evidence="3" id="KW-0456">Lyase</keyword>
<dbReference type="InterPro" id="IPR050251">
    <property type="entry name" value="HpcH-HpaI_aldolase"/>
</dbReference>
<dbReference type="InterPro" id="IPR015813">
    <property type="entry name" value="Pyrv/PenolPyrv_kinase-like_dom"/>
</dbReference>
<dbReference type="Proteomes" id="UP000252132">
    <property type="component" value="Unassembled WGS sequence"/>
</dbReference>
<accession>A0A368DZN8</accession>
<evidence type="ECO:0000256" key="2">
    <source>
        <dbReference type="ARBA" id="ARBA00022723"/>
    </source>
</evidence>